<dbReference type="InterPro" id="IPR007393">
    <property type="entry name" value="YlxR_dom"/>
</dbReference>
<dbReference type="KEGG" id="eio:H9L01_08245"/>
<evidence type="ECO:0000313" key="2">
    <source>
        <dbReference type="EMBL" id="QNN60354.1"/>
    </source>
</evidence>
<keyword evidence="3" id="KW-1185">Reference proteome</keyword>
<dbReference type="NCBIfam" id="NF047356">
    <property type="entry name" value="RNA_bind_RnpM"/>
    <property type="match status" value="1"/>
</dbReference>
<name>A0A7G9RXM9_9FIRM</name>
<dbReference type="Pfam" id="PF04296">
    <property type="entry name" value="YlxR"/>
    <property type="match status" value="1"/>
</dbReference>
<sequence>MRKIPMRKCVVTQEQFPKNELLRVVMTPEGTVEIDESGRKNGRGAYLSKTIEAVELAKKNRALDRALKTKIDDEIFEELMNYVQ</sequence>
<dbReference type="PANTHER" id="PTHR34215:SF1">
    <property type="entry name" value="YLXR DOMAIN-CONTAINING PROTEIN"/>
    <property type="match status" value="1"/>
</dbReference>
<protein>
    <submittedName>
        <fullName evidence="2">YlxR family protein</fullName>
    </submittedName>
</protein>
<gene>
    <name evidence="2" type="ORF">H9L01_08245</name>
</gene>
<dbReference type="SUPFAM" id="SSF64376">
    <property type="entry name" value="YlxR-like"/>
    <property type="match status" value="1"/>
</dbReference>
<dbReference type="AlphaFoldDB" id="A0A7G9RXM9"/>
<dbReference type="Proteomes" id="UP000515928">
    <property type="component" value="Chromosome"/>
</dbReference>
<dbReference type="PANTHER" id="PTHR34215">
    <property type="entry name" value="BLL0784 PROTEIN"/>
    <property type="match status" value="1"/>
</dbReference>
<organism evidence="2 3">
    <name type="scientific">Erysipelothrix inopinata</name>
    <dbReference type="NCBI Taxonomy" id="225084"/>
    <lineage>
        <taxon>Bacteria</taxon>
        <taxon>Bacillati</taxon>
        <taxon>Bacillota</taxon>
        <taxon>Erysipelotrichia</taxon>
        <taxon>Erysipelotrichales</taxon>
        <taxon>Erysipelotrichaceae</taxon>
        <taxon>Erysipelothrix</taxon>
    </lineage>
</organism>
<proteinExistence type="predicted"/>
<reference evidence="2 3" key="1">
    <citation type="submission" date="2020-08" db="EMBL/GenBank/DDBJ databases">
        <title>Genome sequence of Erysipelothrix inopinata DSM 15511T.</title>
        <authorList>
            <person name="Hyun D.-W."/>
            <person name="Bae J.-W."/>
        </authorList>
    </citation>
    <scope>NUCLEOTIDE SEQUENCE [LARGE SCALE GENOMIC DNA]</scope>
    <source>
        <strain evidence="2 3">DSM 15511</strain>
    </source>
</reference>
<accession>A0A7G9RXM9</accession>
<dbReference type="CDD" id="cd00279">
    <property type="entry name" value="YlxR"/>
    <property type="match status" value="1"/>
</dbReference>
<dbReference type="InterPro" id="IPR037465">
    <property type="entry name" value="YlxR"/>
</dbReference>
<dbReference type="EMBL" id="CP060715">
    <property type="protein sequence ID" value="QNN60354.1"/>
    <property type="molecule type" value="Genomic_DNA"/>
</dbReference>
<dbReference type="Gene3D" id="3.30.1230.10">
    <property type="entry name" value="YlxR-like"/>
    <property type="match status" value="1"/>
</dbReference>
<dbReference type="InterPro" id="IPR035931">
    <property type="entry name" value="YlxR-like_sf"/>
</dbReference>
<evidence type="ECO:0000313" key="3">
    <source>
        <dbReference type="Proteomes" id="UP000515928"/>
    </source>
</evidence>
<evidence type="ECO:0000259" key="1">
    <source>
        <dbReference type="Pfam" id="PF04296"/>
    </source>
</evidence>
<feature type="domain" description="YlxR" evidence="1">
    <location>
        <begin position="7"/>
        <end position="79"/>
    </location>
</feature>
<dbReference type="RefSeq" id="WP_187533483.1">
    <property type="nucleotide sequence ID" value="NZ_CBCSHU010000004.1"/>
</dbReference>